<protein>
    <recommendedName>
        <fullName evidence="6">Glucose-1-phosphate thymidylyltransferase</fullName>
    </recommendedName>
</protein>
<evidence type="ECO:0000256" key="2">
    <source>
        <dbReference type="ARBA" id="ARBA00023315"/>
    </source>
</evidence>
<sequence length="448" mass="47626">MPRSRGGPAPQGARGRSGVHPGVPVRGAETVRRWLLIFEDSHWRSLRPLTDLVPVPSLVFGSSNLAARWARATRLPVLAVLTRPGLSARPLGPHEVGSPERGDTVVVANAAALPGPWVERALEDGPGVLFSAGGRVAAALVEHSKLQPVLARGGNLETFLLGAGLESQPIEARMITYPWELIGWNAEAIAADLADEPGAIFGHVHPRAAVVEPRRVTVEPGARVDPLAVLDGRAGPVWIGPRAEVLAQTVVVGPCAVGAGTQLLGGVIGRSTFGPQCRVAGEVEECVWQGYANKRHHGFVGHSAIGEWVNLGALTTTSDLKNNYGVVRMHVEGRTVDSGTRKIGSLVGAHVKTGIGTLLPTGAWIGVGSNLFGGGRFVPKVVPPFSWWDGERFEEHRLEAFLETARAAMGRRERSLSAAEEETLRRWFEVTAEERAATFGAAAGRAVR</sequence>
<dbReference type="InterPro" id="IPR011004">
    <property type="entry name" value="Trimer_LpxA-like_sf"/>
</dbReference>
<accession>A0A538SMV6</accession>
<keyword evidence="1" id="KW-0808">Transferase</keyword>
<evidence type="ECO:0000256" key="3">
    <source>
        <dbReference type="SAM" id="MobiDB-lite"/>
    </source>
</evidence>
<name>A0A538SMV6_UNCEI</name>
<keyword evidence="2" id="KW-0012">Acyltransferase</keyword>
<reference evidence="4 5" key="1">
    <citation type="journal article" date="2019" name="Nat. Microbiol.">
        <title>Mediterranean grassland soil C-N compound turnover is dependent on rainfall and depth, and is mediated by genomically divergent microorganisms.</title>
        <authorList>
            <person name="Diamond S."/>
            <person name="Andeer P.F."/>
            <person name="Li Z."/>
            <person name="Crits-Christoph A."/>
            <person name="Burstein D."/>
            <person name="Anantharaman K."/>
            <person name="Lane K.R."/>
            <person name="Thomas B.C."/>
            <person name="Pan C."/>
            <person name="Northen T.R."/>
            <person name="Banfield J.F."/>
        </authorList>
    </citation>
    <scope>NUCLEOTIDE SEQUENCE [LARGE SCALE GENOMIC DNA]</scope>
    <source>
        <strain evidence="4">WS_3</strain>
    </source>
</reference>
<dbReference type="EMBL" id="VBOT01000029">
    <property type="protein sequence ID" value="TMQ52709.1"/>
    <property type="molecule type" value="Genomic_DNA"/>
</dbReference>
<feature type="region of interest" description="Disordered" evidence="3">
    <location>
        <begin position="1"/>
        <end position="24"/>
    </location>
</feature>
<evidence type="ECO:0008006" key="6">
    <source>
        <dbReference type="Google" id="ProtNLM"/>
    </source>
</evidence>
<dbReference type="AlphaFoldDB" id="A0A538SMV6"/>
<gene>
    <name evidence="4" type="ORF">E6K73_02430</name>
</gene>
<feature type="compositionally biased region" description="Low complexity" evidence="3">
    <location>
        <begin position="1"/>
        <end position="18"/>
    </location>
</feature>
<dbReference type="GO" id="GO:0016779">
    <property type="term" value="F:nucleotidyltransferase activity"/>
    <property type="evidence" value="ECO:0007669"/>
    <property type="project" value="UniProtKB-ARBA"/>
</dbReference>
<organism evidence="4 5">
    <name type="scientific">Eiseniibacteriota bacterium</name>
    <dbReference type="NCBI Taxonomy" id="2212470"/>
    <lineage>
        <taxon>Bacteria</taxon>
        <taxon>Candidatus Eiseniibacteriota</taxon>
    </lineage>
</organism>
<dbReference type="Gene3D" id="2.160.10.10">
    <property type="entry name" value="Hexapeptide repeat proteins"/>
    <property type="match status" value="1"/>
</dbReference>
<dbReference type="InterPro" id="IPR023917">
    <property type="entry name" value="Bifunctiontional_GlmU_bac-type"/>
</dbReference>
<dbReference type="PANTHER" id="PTHR43584">
    <property type="entry name" value="NUCLEOTIDYL TRANSFERASE"/>
    <property type="match status" value="1"/>
</dbReference>
<dbReference type="NCBIfam" id="TIGR03991">
    <property type="entry name" value="alt_bact_glmU"/>
    <property type="match status" value="1"/>
</dbReference>
<dbReference type="Pfam" id="PF13562">
    <property type="entry name" value="NTP_transf_4"/>
    <property type="match status" value="1"/>
</dbReference>
<evidence type="ECO:0000313" key="5">
    <source>
        <dbReference type="Proteomes" id="UP000320184"/>
    </source>
</evidence>
<evidence type="ECO:0000256" key="1">
    <source>
        <dbReference type="ARBA" id="ARBA00022679"/>
    </source>
</evidence>
<evidence type="ECO:0000313" key="4">
    <source>
        <dbReference type="EMBL" id="TMQ52709.1"/>
    </source>
</evidence>
<dbReference type="SUPFAM" id="SSF51161">
    <property type="entry name" value="Trimeric LpxA-like enzymes"/>
    <property type="match status" value="1"/>
</dbReference>
<dbReference type="InterPro" id="IPR050065">
    <property type="entry name" value="GlmU-like"/>
</dbReference>
<dbReference type="GO" id="GO:0016746">
    <property type="term" value="F:acyltransferase activity"/>
    <property type="evidence" value="ECO:0007669"/>
    <property type="project" value="UniProtKB-KW"/>
</dbReference>
<comment type="caution">
    <text evidence="4">The sequence shown here is derived from an EMBL/GenBank/DDBJ whole genome shotgun (WGS) entry which is preliminary data.</text>
</comment>
<proteinExistence type="predicted"/>
<dbReference type="PANTHER" id="PTHR43584:SF9">
    <property type="entry name" value="TRANSFERASE HEXAPEPTIDE REPEAT CONTAINING PROTEIN"/>
    <property type="match status" value="1"/>
</dbReference>
<dbReference type="Proteomes" id="UP000320184">
    <property type="component" value="Unassembled WGS sequence"/>
</dbReference>